<accession>A0A0G0UKE4</accession>
<evidence type="ECO:0008006" key="7">
    <source>
        <dbReference type="Google" id="ProtNLM"/>
    </source>
</evidence>
<dbReference type="InterPro" id="IPR003798">
    <property type="entry name" value="DNA_recombination_RmuC"/>
</dbReference>
<dbReference type="EMBL" id="LCAE01000002">
    <property type="protein sequence ID" value="KKR87991.1"/>
    <property type="molecule type" value="Genomic_DNA"/>
</dbReference>
<dbReference type="Proteomes" id="UP000033858">
    <property type="component" value="Unassembled WGS sequence"/>
</dbReference>
<evidence type="ECO:0000313" key="5">
    <source>
        <dbReference type="EMBL" id="KKR87991.1"/>
    </source>
</evidence>
<proteinExistence type="inferred from homology"/>
<dbReference type="AlphaFoldDB" id="A0A0G0UKE4"/>
<keyword evidence="4" id="KW-0233">DNA recombination</keyword>
<dbReference type="Pfam" id="PF02646">
    <property type="entry name" value="RmuC"/>
    <property type="match status" value="1"/>
</dbReference>
<evidence type="ECO:0000256" key="3">
    <source>
        <dbReference type="ARBA" id="ARBA00023054"/>
    </source>
</evidence>
<evidence type="ECO:0000256" key="4">
    <source>
        <dbReference type="ARBA" id="ARBA00023172"/>
    </source>
</evidence>
<organism evidence="5 6">
    <name type="scientific">Candidatus Woesebacteria bacterium GW2011_GWB1_41_10</name>
    <dbReference type="NCBI Taxonomy" id="1618577"/>
    <lineage>
        <taxon>Bacteria</taxon>
        <taxon>Candidatus Woeseibacteriota</taxon>
    </lineage>
</organism>
<comment type="function">
    <text evidence="1">Involved in DNA recombination.</text>
</comment>
<dbReference type="PANTHER" id="PTHR30563">
    <property type="entry name" value="DNA RECOMBINATION PROTEIN RMUC"/>
    <property type="match status" value="1"/>
</dbReference>
<evidence type="ECO:0000313" key="6">
    <source>
        <dbReference type="Proteomes" id="UP000033858"/>
    </source>
</evidence>
<dbReference type="GO" id="GO:0006310">
    <property type="term" value="P:DNA recombination"/>
    <property type="evidence" value="ECO:0007669"/>
    <property type="project" value="UniProtKB-KW"/>
</dbReference>
<protein>
    <recommendedName>
        <fullName evidence="7">RmuC-domain protein</fullName>
    </recommendedName>
</protein>
<gene>
    <name evidence="5" type="ORF">UU32_C0002G0016</name>
</gene>
<evidence type="ECO:0000256" key="1">
    <source>
        <dbReference type="ARBA" id="ARBA00003416"/>
    </source>
</evidence>
<name>A0A0G0UKE4_9BACT</name>
<dbReference type="PANTHER" id="PTHR30563:SF0">
    <property type="entry name" value="DNA RECOMBINATION PROTEIN RMUC"/>
    <property type="match status" value="1"/>
</dbReference>
<comment type="similarity">
    <text evidence="2">Belongs to the RmuC family.</text>
</comment>
<sequence length="302" mass="34262">MDLTIILIIVLIALVLVLLIKKPKTNDELLEYLKTTNTRLNEQSKTFNERLDNAARVISAVQKNIGEFSEIGRGMKDLQEFLSSPKLRGNVGEQVLKELLKQFMPKESFNLQYAFKSGEKVDAAIKTSGGIIPIDSKFPMENFRKMQKDPSAKRDFIRDVKKHIDDISRKYILTEEGTIDYALMYIPSESVYYEIVNDSDLFDYSGVKRVLPVSPTTFYAYLKAILMSFEGQKIEVQAKEILSSLRAIKSDYGKVEDNLGILQKHLTNAFNMMGNVFSSFTMLGQKISSTHSLGSNVQELDK</sequence>
<reference evidence="5 6" key="1">
    <citation type="journal article" date="2015" name="Nature">
        <title>rRNA introns, odd ribosomes, and small enigmatic genomes across a large radiation of phyla.</title>
        <authorList>
            <person name="Brown C.T."/>
            <person name="Hug L.A."/>
            <person name="Thomas B.C."/>
            <person name="Sharon I."/>
            <person name="Castelle C.J."/>
            <person name="Singh A."/>
            <person name="Wilkins M.J."/>
            <person name="Williams K.H."/>
            <person name="Banfield J.F."/>
        </authorList>
    </citation>
    <scope>NUCLEOTIDE SEQUENCE [LARGE SCALE GENOMIC DNA]</scope>
</reference>
<evidence type="ECO:0000256" key="2">
    <source>
        <dbReference type="ARBA" id="ARBA00009840"/>
    </source>
</evidence>
<comment type="caution">
    <text evidence="5">The sequence shown here is derived from an EMBL/GenBank/DDBJ whole genome shotgun (WGS) entry which is preliminary data.</text>
</comment>
<keyword evidence="3" id="KW-0175">Coiled coil</keyword>